<dbReference type="HOGENOM" id="CLU_1766263_0_0_7"/>
<accession>A1ATQ7</accession>
<evidence type="ECO:0000313" key="1">
    <source>
        <dbReference type="EMBL" id="ABL00728.1"/>
    </source>
</evidence>
<organism evidence="1 2">
    <name type="scientific">Pelobacter propionicus (strain DSM 2379 / NBRC 103807 / OttBd1)</name>
    <dbReference type="NCBI Taxonomy" id="338966"/>
    <lineage>
        <taxon>Bacteria</taxon>
        <taxon>Pseudomonadati</taxon>
        <taxon>Thermodesulfobacteriota</taxon>
        <taxon>Desulfuromonadia</taxon>
        <taxon>Desulfuromonadales</taxon>
        <taxon>Desulfuromonadaceae</taxon>
        <taxon>Pelobacter</taxon>
    </lineage>
</organism>
<proteinExistence type="predicted"/>
<dbReference type="Proteomes" id="UP000006732">
    <property type="component" value="Chromosome"/>
</dbReference>
<sequence>MVSHCFKKNRSEEKRMHCCGPENIGGNLNVGADAIGMMEYRAGQAIAGIRDALDVLDECNGAVTAKYSPSDKLLDRWRQNRQWLKENEFTSNLEGAANELYVLRTVLDGLEVDDDYVRDGVVSMIDTVARKLEDLAHGRVSGDMLPD</sequence>
<evidence type="ECO:0000313" key="2">
    <source>
        <dbReference type="Proteomes" id="UP000006732"/>
    </source>
</evidence>
<dbReference type="AlphaFoldDB" id="A1ATQ7"/>
<dbReference type="KEGG" id="ppd:Ppro_3134"/>
<keyword evidence="2" id="KW-1185">Reference proteome</keyword>
<reference evidence="1 2" key="1">
    <citation type="submission" date="2006-10" db="EMBL/GenBank/DDBJ databases">
        <title>Complete sequence of chromosome of Pelobacter propionicus DSM 2379.</title>
        <authorList>
            <consortium name="US DOE Joint Genome Institute"/>
            <person name="Copeland A."/>
            <person name="Lucas S."/>
            <person name="Lapidus A."/>
            <person name="Barry K."/>
            <person name="Detter J.C."/>
            <person name="Glavina del Rio T."/>
            <person name="Hammon N."/>
            <person name="Israni S."/>
            <person name="Dalin E."/>
            <person name="Tice H."/>
            <person name="Pitluck S."/>
            <person name="Saunders E."/>
            <person name="Brettin T."/>
            <person name="Bruce D."/>
            <person name="Han C."/>
            <person name="Tapia R."/>
            <person name="Schmutz J."/>
            <person name="Larimer F."/>
            <person name="Land M."/>
            <person name="Hauser L."/>
            <person name="Kyrpides N."/>
            <person name="Kim E."/>
            <person name="Lovley D."/>
            <person name="Richardson P."/>
        </authorList>
    </citation>
    <scope>NUCLEOTIDE SEQUENCE [LARGE SCALE GENOMIC DNA]</scope>
    <source>
        <strain evidence="2">DSM 2379 / NBRC 103807 / OttBd1</strain>
    </source>
</reference>
<name>A1ATQ7_PELPD</name>
<dbReference type="EMBL" id="CP000482">
    <property type="protein sequence ID" value="ABL00728.1"/>
    <property type="molecule type" value="Genomic_DNA"/>
</dbReference>
<protein>
    <submittedName>
        <fullName evidence="1">Uncharacterized protein</fullName>
    </submittedName>
</protein>
<gene>
    <name evidence="1" type="ordered locus">Ppro_3134</name>
</gene>